<dbReference type="InterPro" id="IPR050131">
    <property type="entry name" value="Peptidase_S8_subtilisin-like"/>
</dbReference>
<evidence type="ECO:0000256" key="6">
    <source>
        <dbReference type="SAM" id="Coils"/>
    </source>
</evidence>
<comment type="similarity">
    <text evidence="1 5">Belongs to the peptidase S8 family.</text>
</comment>
<dbReference type="PROSITE" id="PS00138">
    <property type="entry name" value="SUBTILASE_SER"/>
    <property type="match status" value="1"/>
</dbReference>
<dbReference type="Proteomes" id="UP000182649">
    <property type="component" value="Unassembled WGS sequence"/>
</dbReference>
<dbReference type="InterPro" id="IPR036852">
    <property type="entry name" value="Peptidase_S8/S53_dom_sf"/>
</dbReference>
<evidence type="ECO:0000313" key="10">
    <source>
        <dbReference type="Proteomes" id="UP000182649"/>
    </source>
</evidence>
<evidence type="ECO:0000256" key="1">
    <source>
        <dbReference type="ARBA" id="ARBA00011073"/>
    </source>
</evidence>
<dbReference type="PANTHER" id="PTHR43806">
    <property type="entry name" value="PEPTIDASE S8"/>
    <property type="match status" value="1"/>
</dbReference>
<feature type="compositionally biased region" description="Basic and acidic residues" evidence="7">
    <location>
        <begin position="93"/>
        <end position="102"/>
    </location>
</feature>
<dbReference type="GO" id="GO:0004252">
    <property type="term" value="F:serine-type endopeptidase activity"/>
    <property type="evidence" value="ECO:0007669"/>
    <property type="project" value="UniProtKB-UniRule"/>
</dbReference>
<dbReference type="SUPFAM" id="SSF52743">
    <property type="entry name" value="Subtilisin-like"/>
    <property type="match status" value="1"/>
</dbReference>
<feature type="active site" description="Charge relay system" evidence="5">
    <location>
        <position position="639"/>
    </location>
</feature>
<evidence type="ECO:0000256" key="4">
    <source>
        <dbReference type="ARBA" id="ARBA00022825"/>
    </source>
</evidence>
<dbReference type="OrthoDB" id="6306157at2"/>
<feature type="active site" description="Charge relay system" evidence="5">
    <location>
        <position position="385"/>
    </location>
</feature>
<feature type="domain" description="Peptidase S8/S53" evidence="8">
    <location>
        <begin position="336"/>
        <end position="680"/>
    </location>
</feature>
<evidence type="ECO:0000313" key="9">
    <source>
        <dbReference type="EMBL" id="SFU33265.1"/>
    </source>
</evidence>
<dbReference type="InterPro" id="IPR000209">
    <property type="entry name" value="Peptidase_S8/S53_dom"/>
</dbReference>
<keyword evidence="6" id="KW-0175">Coiled coil</keyword>
<feature type="region of interest" description="Disordered" evidence="7">
    <location>
        <begin position="398"/>
        <end position="424"/>
    </location>
</feature>
<keyword evidence="2 5" id="KW-0645">Protease</keyword>
<dbReference type="CDD" id="cd07487">
    <property type="entry name" value="Peptidases_S8_1"/>
    <property type="match status" value="1"/>
</dbReference>
<dbReference type="PANTHER" id="PTHR43806:SF11">
    <property type="entry name" value="CEREVISIN-RELATED"/>
    <property type="match status" value="1"/>
</dbReference>
<evidence type="ECO:0000256" key="7">
    <source>
        <dbReference type="SAM" id="MobiDB-lite"/>
    </source>
</evidence>
<accession>A0A1I7FAY4</accession>
<proteinExistence type="inferred from homology"/>
<feature type="region of interest" description="Disordered" evidence="7">
    <location>
        <begin position="93"/>
        <end position="119"/>
    </location>
</feature>
<organism evidence="9 10">
    <name type="scientific">Nitrosospira multiformis</name>
    <dbReference type="NCBI Taxonomy" id="1231"/>
    <lineage>
        <taxon>Bacteria</taxon>
        <taxon>Pseudomonadati</taxon>
        <taxon>Pseudomonadota</taxon>
        <taxon>Betaproteobacteria</taxon>
        <taxon>Nitrosomonadales</taxon>
        <taxon>Nitrosomonadaceae</taxon>
        <taxon>Nitrosospira</taxon>
    </lineage>
</organism>
<protein>
    <submittedName>
        <fullName evidence="9">Subtilase family protein</fullName>
    </submittedName>
</protein>
<reference evidence="10" key="1">
    <citation type="submission" date="2016-10" db="EMBL/GenBank/DDBJ databases">
        <authorList>
            <person name="Varghese N."/>
            <person name="Submissions S."/>
        </authorList>
    </citation>
    <scope>NUCLEOTIDE SEQUENCE [LARGE SCALE GENOMIC DNA]</scope>
    <source>
        <strain evidence="10">Nl14</strain>
    </source>
</reference>
<dbReference type="GO" id="GO:0006508">
    <property type="term" value="P:proteolysis"/>
    <property type="evidence" value="ECO:0007669"/>
    <property type="project" value="UniProtKB-KW"/>
</dbReference>
<feature type="compositionally biased region" description="Low complexity" evidence="7">
    <location>
        <begin position="408"/>
        <end position="424"/>
    </location>
</feature>
<dbReference type="PROSITE" id="PS51892">
    <property type="entry name" value="SUBTILASE"/>
    <property type="match status" value="1"/>
</dbReference>
<evidence type="ECO:0000256" key="2">
    <source>
        <dbReference type="ARBA" id="ARBA00022670"/>
    </source>
</evidence>
<dbReference type="Gene3D" id="3.40.50.200">
    <property type="entry name" value="Peptidase S8/S53 domain"/>
    <property type="match status" value="1"/>
</dbReference>
<keyword evidence="4 5" id="KW-0720">Serine protease</keyword>
<evidence type="ECO:0000256" key="5">
    <source>
        <dbReference type="PROSITE-ProRule" id="PRU01240"/>
    </source>
</evidence>
<dbReference type="AlphaFoldDB" id="A0A1I7FAY4"/>
<dbReference type="InterPro" id="IPR015500">
    <property type="entry name" value="Peptidase_S8_subtilisin-rel"/>
</dbReference>
<keyword evidence="3 5" id="KW-0378">Hydrolase</keyword>
<dbReference type="EMBL" id="FPBZ01000001">
    <property type="protein sequence ID" value="SFU33265.1"/>
    <property type="molecule type" value="Genomic_DNA"/>
</dbReference>
<dbReference type="InterPro" id="IPR023828">
    <property type="entry name" value="Peptidase_S8_Ser-AS"/>
</dbReference>
<dbReference type="RefSeq" id="WP_074972354.1">
    <property type="nucleotide sequence ID" value="NZ_FPBZ01000001.1"/>
</dbReference>
<evidence type="ECO:0000256" key="3">
    <source>
        <dbReference type="ARBA" id="ARBA00022801"/>
    </source>
</evidence>
<gene>
    <name evidence="9" type="ORF">SAMN05216417_101300</name>
</gene>
<feature type="active site" description="Charge relay system" evidence="5">
    <location>
        <position position="345"/>
    </location>
</feature>
<dbReference type="PROSITE" id="PS00137">
    <property type="entry name" value="SUBTILASE_HIS"/>
    <property type="match status" value="1"/>
</dbReference>
<evidence type="ECO:0000259" key="8">
    <source>
        <dbReference type="Pfam" id="PF00082"/>
    </source>
</evidence>
<sequence length="698" mass="75874">MSPSNRPPESQPTVKVFDPLELDRSVIAIPLLRQMEEELRGIEAFRAAHPFPENGEFNTLIEYNREFDGKPEEMRELVVKMAEEAAAKALEASKKRVEESKEMAPAGTRGTPVRGGSTRSRADIYGNLFLMEQRRHKDLEEAIAAQKIGPVSEDGAYSFASLHATIIRRISAANERLSQVEEAPKKPPILRIHPTRYEVIIDINLEYPGGREEARRWIYQNIEEAKNKAKVYDAGQDVHLKKEQRESGYMFACLEARTIKALIELDVAQAKVKAREAQEKVRGTSHEAKARAAKINPAKFRAIFRIWPDFEISASITHSIATIKADAAQNSFSARGAGITWAVMDSGIKQDHEHFRKHNNVDKDSTWHKDFTADGSGPFDDENGHGTHVAGIIAGEWRPAGAPGGTEGAAPADASPPAGNSAAPSRIPVAVSRYLKTGSEDVEYQQIKLVDGISGMAPRCKLISLRVLDENGKGSVSNLIAAIAHVQEINGYGRKLLIHGVNMSLGYTFEPEWFACGQSPLCVEVDRLVKTGVVVVVAAGNTGYGTLKAATGALSAGMALTINDPGNAELAITVGSTHRDMPHVYGVSYFSSKGPTGDGRLKPDLVAPGEKIISCATGHLKSEGAQAIECDYVETSGTSMAAPHVSGAIAAFLSVRTEFIGKAERVKEIFVDTATDLRRDRYFQGTGLIDLMRAIQSV</sequence>
<dbReference type="Pfam" id="PF00082">
    <property type="entry name" value="Peptidase_S8"/>
    <property type="match status" value="1"/>
</dbReference>
<dbReference type="InterPro" id="IPR022398">
    <property type="entry name" value="Peptidase_S8_His-AS"/>
</dbReference>
<feature type="coiled-coil region" evidence="6">
    <location>
        <begin position="260"/>
        <end position="287"/>
    </location>
</feature>
<name>A0A1I7FAY4_9PROT</name>
<dbReference type="PRINTS" id="PR00723">
    <property type="entry name" value="SUBTILISIN"/>
</dbReference>